<keyword evidence="1" id="KW-0812">Transmembrane</keyword>
<evidence type="ECO:0000313" key="2">
    <source>
        <dbReference type="EMBL" id="TNV83007.1"/>
    </source>
</evidence>
<feature type="transmembrane region" description="Helical" evidence="1">
    <location>
        <begin position="6"/>
        <end position="25"/>
    </location>
</feature>
<organism evidence="2 3">
    <name type="scientific">Halteria grandinella</name>
    <dbReference type="NCBI Taxonomy" id="5974"/>
    <lineage>
        <taxon>Eukaryota</taxon>
        <taxon>Sar</taxon>
        <taxon>Alveolata</taxon>
        <taxon>Ciliophora</taxon>
        <taxon>Intramacronucleata</taxon>
        <taxon>Spirotrichea</taxon>
        <taxon>Stichotrichia</taxon>
        <taxon>Sporadotrichida</taxon>
        <taxon>Halteriidae</taxon>
        <taxon>Halteria</taxon>
    </lineage>
</organism>
<keyword evidence="1" id="KW-1133">Transmembrane helix</keyword>
<accession>A0A8J8NWQ3</accession>
<keyword evidence="3" id="KW-1185">Reference proteome</keyword>
<reference evidence="2" key="1">
    <citation type="submission" date="2019-06" db="EMBL/GenBank/DDBJ databases">
        <authorList>
            <person name="Zheng W."/>
        </authorList>
    </citation>
    <scope>NUCLEOTIDE SEQUENCE</scope>
    <source>
        <strain evidence="2">QDHG01</strain>
    </source>
</reference>
<dbReference type="EMBL" id="RRYP01004270">
    <property type="protein sequence ID" value="TNV83007.1"/>
    <property type="molecule type" value="Genomic_DNA"/>
</dbReference>
<evidence type="ECO:0000313" key="3">
    <source>
        <dbReference type="Proteomes" id="UP000785679"/>
    </source>
</evidence>
<gene>
    <name evidence="2" type="ORF">FGO68_gene1442</name>
</gene>
<evidence type="ECO:0000256" key="1">
    <source>
        <dbReference type="SAM" id="Phobius"/>
    </source>
</evidence>
<comment type="caution">
    <text evidence="2">The sequence shown here is derived from an EMBL/GenBank/DDBJ whole genome shotgun (WGS) entry which is preliminary data.</text>
</comment>
<name>A0A8J8NWQ3_HALGN</name>
<dbReference type="AlphaFoldDB" id="A0A8J8NWQ3"/>
<dbReference type="Proteomes" id="UP000785679">
    <property type="component" value="Unassembled WGS sequence"/>
</dbReference>
<keyword evidence="1" id="KW-0472">Membrane</keyword>
<protein>
    <submittedName>
        <fullName evidence="2">Uncharacterized protein</fullName>
    </submittedName>
</protein>
<proteinExistence type="predicted"/>
<sequence>MICNRIQWFHLLFIFVLSSFWLFHFENSGQLSHLRLNSCSQIIKLCLVLHYISNNFSFIEVTQMINFAFQALQQILSFMPYRFN</sequence>